<dbReference type="RefSeq" id="WP_054559778.1">
    <property type="nucleotide sequence ID" value="NZ_LDJX01000005.1"/>
</dbReference>
<evidence type="ECO:0000256" key="2">
    <source>
        <dbReference type="ARBA" id="ARBA00004496"/>
    </source>
</evidence>
<comment type="subcellular location">
    <subcellularLocation>
        <location evidence="2">Cytoplasm</location>
    </subcellularLocation>
</comment>
<evidence type="ECO:0000313" key="15">
    <source>
        <dbReference type="EMBL" id="KPM31500.1"/>
    </source>
</evidence>
<evidence type="ECO:0000256" key="7">
    <source>
        <dbReference type="ARBA" id="ARBA00022553"/>
    </source>
</evidence>
<evidence type="ECO:0000256" key="6">
    <source>
        <dbReference type="ARBA" id="ARBA00022490"/>
    </source>
</evidence>
<evidence type="ECO:0000256" key="3">
    <source>
        <dbReference type="ARBA" id="ARBA00005028"/>
    </source>
</evidence>
<dbReference type="EMBL" id="LDJX01000005">
    <property type="protein sequence ID" value="KPM31500.1"/>
    <property type="molecule type" value="Genomic_DNA"/>
</dbReference>
<dbReference type="FunFam" id="2.70.98.10:FF:000003">
    <property type="entry name" value="Aldose 1-epimerase"/>
    <property type="match status" value="1"/>
</dbReference>
<evidence type="ECO:0000256" key="10">
    <source>
        <dbReference type="ARBA" id="ARBA00023277"/>
    </source>
</evidence>
<sequence length="355" mass="39502">MPIPFKKINFKDELNGLKTSLYTIKNNNGIRAHFTNYGQRLVALYLPDKNGELVDVVLGFDTLKAYLNCEEAYFGAVIGRYANRIANACFSLDGKVYRLNANNGPNSLHGGPKGFHNVVWKAEQTSTATVYFTRTSPDMEEGFPGNLKVNVGYTLTDKNELRISYQATTDKKTVVNLTHHSYFNLGGEGQGNINNHLLTINADTYTPVDQLLIPTGEVKKVLDTPFDFRNLKPIGEHINEDDPQIGLCGGYDHNFMLTKNNENPSIPSFAAKVIEPIGGRVMEVYTNQPGIQLYTSNSLDGSILGKSRKPYQKNGAFCLETQHLPDSPNQLQFPSTVLEPNNTYEATCIYKFSVV</sequence>
<dbReference type="PANTHER" id="PTHR10091">
    <property type="entry name" value="ALDOSE-1-EPIMERASE"/>
    <property type="match status" value="1"/>
</dbReference>
<keyword evidence="9 11" id="KW-0413">Isomerase</keyword>
<evidence type="ECO:0000256" key="13">
    <source>
        <dbReference type="PIRSR" id="PIRSR005096-2"/>
    </source>
</evidence>
<dbReference type="OrthoDB" id="9779408at2"/>
<evidence type="ECO:0000256" key="12">
    <source>
        <dbReference type="PIRSR" id="PIRSR005096-1"/>
    </source>
</evidence>
<dbReference type="Gene3D" id="2.70.98.10">
    <property type="match status" value="1"/>
</dbReference>
<comment type="cofactor">
    <cofactor evidence="1">
        <name>Ca(2+)</name>
        <dbReference type="ChEBI" id="CHEBI:29108"/>
    </cofactor>
</comment>
<dbReference type="GO" id="GO:0033499">
    <property type="term" value="P:galactose catabolic process via UDP-galactose, Leloir pathway"/>
    <property type="evidence" value="ECO:0007669"/>
    <property type="project" value="TreeGrafter"/>
</dbReference>
<feature type="binding site" evidence="14">
    <location>
        <begin position="83"/>
        <end position="84"/>
    </location>
    <ligand>
        <name>beta-D-galactose</name>
        <dbReference type="ChEBI" id="CHEBI:27667"/>
    </ligand>
</feature>
<name>A0A0N8H3T9_9FLAO</name>
<evidence type="ECO:0000256" key="4">
    <source>
        <dbReference type="ARBA" id="ARBA00006206"/>
    </source>
</evidence>
<keyword evidence="10 11" id="KW-0119">Carbohydrate metabolism</keyword>
<dbReference type="EC" id="5.1.3.3" evidence="11"/>
<proteinExistence type="inferred from homology"/>
<dbReference type="Pfam" id="PF01263">
    <property type="entry name" value="Aldose_epim"/>
    <property type="match status" value="1"/>
</dbReference>
<comment type="caution">
    <text evidence="15">The sequence shown here is derived from an EMBL/GenBank/DDBJ whole genome shotgun (WGS) entry which is preliminary data.</text>
</comment>
<gene>
    <name evidence="15" type="ORF">I595_2767</name>
</gene>
<dbReference type="InterPro" id="IPR008183">
    <property type="entry name" value="Aldose_1/G6P_1-epimerase"/>
</dbReference>
<evidence type="ECO:0000256" key="9">
    <source>
        <dbReference type="ARBA" id="ARBA00023235"/>
    </source>
</evidence>
<dbReference type="PATRIC" id="fig|1300341.3.peg.2925"/>
<dbReference type="NCBIfam" id="NF008277">
    <property type="entry name" value="PRK11055.1"/>
    <property type="match status" value="1"/>
</dbReference>
<dbReference type="GO" id="GO:0005737">
    <property type="term" value="C:cytoplasm"/>
    <property type="evidence" value="ECO:0007669"/>
    <property type="project" value="UniProtKB-SubCell"/>
</dbReference>
<feature type="active site" description="Proton acceptor" evidence="12">
    <location>
        <position position="320"/>
    </location>
</feature>
<dbReference type="InterPro" id="IPR014718">
    <property type="entry name" value="GH-type_carb-bd"/>
</dbReference>
<comment type="catalytic activity">
    <reaction evidence="11">
        <text>alpha-D-glucose = beta-D-glucose</text>
        <dbReference type="Rhea" id="RHEA:10264"/>
        <dbReference type="ChEBI" id="CHEBI:15903"/>
        <dbReference type="ChEBI" id="CHEBI:17925"/>
        <dbReference type="EC" id="5.1.3.3"/>
    </reaction>
</comment>
<dbReference type="AlphaFoldDB" id="A0A0N8H3T9"/>
<comment type="similarity">
    <text evidence="4 11">Belongs to the aldose epimerase family.</text>
</comment>
<keyword evidence="8" id="KW-0106">Calcium</keyword>
<evidence type="ECO:0000256" key="11">
    <source>
        <dbReference type="PIRNR" id="PIRNR005096"/>
    </source>
</evidence>
<reference evidence="15 16" key="1">
    <citation type="submission" date="2015-09" db="EMBL/GenBank/DDBJ databases">
        <title>Genome sequence of the marine flavobacterium Croceitalea dokdonensis DOKDO 023 that contains proton- and sodium-pumping rhodopsins.</title>
        <authorList>
            <person name="Kwon S.-K."/>
            <person name="Lee H.K."/>
            <person name="Kwak M.-J."/>
            <person name="Kim J.F."/>
        </authorList>
    </citation>
    <scope>NUCLEOTIDE SEQUENCE [LARGE SCALE GENOMIC DNA]</scope>
    <source>
        <strain evidence="15 16">DOKDO 023</strain>
    </source>
</reference>
<protein>
    <recommendedName>
        <fullName evidence="11">Aldose 1-epimerase</fullName>
        <ecNumber evidence="11">5.1.3.3</ecNumber>
    </recommendedName>
</protein>
<comment type="subunit">
    <text evidence="5">Monomer.</text>
</comment>
<dbReference type="GO" id="GO:0006006">
    <property type="term" value="P:glucose metabolic process"/>
    <property type="evidence" value="ECO:0007669"/>
    <property type="project" value="TreeGrafter"/>
</dbReference>
<dbReference type="PIRSF" id="PIRSF005096">
    <property type="entry name" value="GALM"/>
    <property type="match status" value="1"/>
</dbReference>
<evidence type="ECO:0000313" key="16">
    <source>
        <dbReference type="Proteomes" id="UP000050280"/>
    </source>
</evidence>
<evidence type="ECO:0000256" key="8">
    <source>
        <dbReference type="ARBA" id="ARBA00022837"/>
    </source>
</evidence>
<dbReference type="STRING" id="1300341.I595_2767"/>
<feature type="binding site" evidence="13">
    <location>
        <position position="252"/>
    </location>
    <ligand>
        <name>beta-D-galactose</name>
        <dbReference type="ChEBI" id="CHEBI:27667"/>
    </ligand>
</feature>
<evidence type="ECO:0000256" key="1">
    <source>
        <dbReference type="ARBA" id="ARBA00001913"/>
    </source>
</evidence>
<dbReference type="GO" id="GO:0004034">
    <property type="term" value="F:aldose 1-epimerase activity"/>
    <property type="evidence" value="ECO:0007669"/>
    <property type="project" value="UniProtKB-EC"/>
</dbReference>
<evidence type="ECO:0000256" key="5">
    <source>
        <dbReference type="ARBA" id="ARBA00011245"/>
    </source>
</evidence>
<dbReference type="GO" id="GO:0030246">
    <property type="term" value="F:carbohydrate binding"/>
    <property type="evidence" value="ECO:0007669"/>
    <property type="project" value="InterPro"/>
</dbReference>
<evidence type="ECO:0000256" key="14">
    <source>
        <dbReference type="PIRSR" id="PIRSR005096-3"/>
    </source>
</evidence>
<dbReference type="Proteomes" id="UP000050280">
    <property type="component" value="Unassembled WGS sequence"/>
</dbReference>
<organism evidence="15 16">
    <name type="scientific">Croceitalea dokdonensis DOKDO 023</name>
    <dbReference type="NCBI Taxonomy" id="1300341"/>
    <lineage>
        <taxon>Bacteria</taxon>
        <taxon>Pseudomonadati</taxon>
        <taxon>Bacteroidota</taxon>
        <taxon>Flavobacteriia</taxon>
        <taxon>Flavobacteriales</taxon>
        <taxon>Flavobacteriaceae</taxon>
        <taxon>Croceitalea</taxon>
    </lineage>
</organism>
<comment type="pathway">
    <text evidence="3 11">Carbohydrate metabolism; hexose metabolism.</text>
</comment>
<feature type="binding site" evidence="14">
    <location>
        <begin position="180"/>
        <end position="182"/>
    </location>
    <ligand>
        <name>beta-D-galactose</name>
        <dbReference type="ChEBI" id="CHEBI:27667"/>
    </ligand>
</feature>
<keyword evidence="6" id="KW-0963">Cytoplasm</keyword>
<dbReference type="InterPro" id="IPR047215">
    <property type="entry name" value="Galactose_mutarotase-like"/>
</dbReference>
<feature type="active site" description="Proton donor" evidence="12">
    <location>
        <position position="180"/>
    </location>
</feature>
<dbReference type="InterPro" id="IPR015443">
    <property type="entry name" value="Aldose_1-epimerase"/>
</dbReference>
<dbReference type="InterPro" id="IPR011013">
    <property type="entry name" value="Gal_mutarotase_sf_dom"/>
</dbReference>
<accession>A0A0N8H3T9</accession>
<keyword evidence="16" id="KW-1185">Reference proteome</keyword>
<dbReference type="SUPFAM" id="SSF74650">
    <property type="entry name" value="Galactose mutarotase-like"/>
    <property type="match status" value="1"/>
</dbReference>
<dbReference type="UniPathway" id="UPA00242"/>
<keyword evidence="7" id="KW-0597">Phosphoprotein</keyword>
<dbReference type="PANTHER" id="PTHR10091:SF0">
    <property type="entry name" value="GALACTOSE MUTAROTASE"/>
    <property type="match status" value="1"/>
</dbReference>
<dbReference type="CDD" id="cd09019">
    <property type="entry name" value="galactose_mutarotase_like"/>
    <property type="match status" value="1"/>
</dbReference>